<proteinExistence type="inferred from homology"/>
<dbReference type="EMBL" id="PCYI01000001">
    <property type="protein sequence ID" value="PIR45318.1"/>
    <property type="molecule type" value="Genomic_DNA"/>
</dbReference>
<dbReference type="GO" id="GO:0009360">
    <property type="term" value="C:DNA polymerase III complex"/>
    <property type="evidence" value="ECO:0007669"/>
    <property type="project" value="InterPro"/>
</dbReference>
<dbReference type="InterPro" id="IPR022754">
    <property type="entry name" value="DNA_pol_III_gamma-3"/>
</dbReference>
<dbReference type="EC" id="2.7.7.7" evidence="6"/>
<evidence type="ECO:0000313" key="8">
    <source>
        <dbReference type="EMBL" id="PIR45318.1"/>
    </source>
</evidence>
<evidence type="ECO:0000256" key="6">
    <source>
        <dbReference type="RuleBase" id="RU364063"/>
    </source>
</evidence>
<dbReference type="Gene3D" id="3.40.50.300">
    <property type="entry name" value="P-loop containing nucleotide triphosphate hydrolases"/>
    <property type="match status" value="1"/>
</dbReference>
<reference evidence="8 9" key="1">
    <citation type="submission" date="2017-09" db="EMBL/GenBank/DDBJ databases">
        <title>Depth-based differentiation of microbial function through sediment-hosted aquifers and enrichment of novel symbionts in the deep terrestrial subsurface.</title>
        <authorList>
            <person name="Probst A.J."/>
            <person name="Ladd B."/>
            <person name="Jarett J.K."/>
            <person name="Geller-Mcgrath D.E."/>
            <person name="Sieber C.M."/>
            <person name="Emerson J.B."/>
            <person name="Anantharaman K."/>
            <person name="Thomas B.C."/>
            <person name="Malmstrom R."/>
            <person name="Stieglmeier M."/>
            <person name="Klingl A."/>
            <person name="Woyke T."/>
            <person name="Ryan C.M."/>
            <person name="Banfield J.F."/>
        </authorList>
    </citation>
    <scope>NUCLEOTIDE SEQUENCE [LARGE SCALE GENOMIC DNA]</scope>
    <source>
        <strain evidence="8">CG10_big_fil_rev_8_21_14_0_10_51_16</strain>
    </source>
</reference>
<dbReference type="PANTHER" id="PTHR11669:SF0">
    <property type="entry name" value="PROTEIN STICHEL-LIKE 2"/>
    <property type="match status" value="1"/>
</dbReference>
<dbReference type="GO" id="GO:0006261">
    <property type="term" value="P:DNA-templated DNA replication"/>
    <property type="evidence" value="ECO:0007669"/>
    <property type="project" value="TreeGrafter"/>
</dbReference>
<dbReference type="Gene3D" id="1.20.272.10">
    <property type="match status" value="1"/>
</dbReference>
<comment type="function">
    <text evidence="6">DNA polymerase III is a complex, multichain enzyme responsible for most of the replicative synthesis in bacteria. This DNA polymerase also exhibits 3' to 5' exonuclease activity.</text>
</comment>
<dbReference type="Gene3D" id="1.10.8.60">
    <property type="match status" value="1"/>
</dbReference>
<accession>A0A2H0RFM5</accession>
<dbReference type="InterPro" id="IPR012763">
    <property type="entry name" value="DNA_pol_III_sug/sutau_N"/>
</dbReference>
<dbReference type="AlphaFoldDB" id="A0A2H0RFM5"/>
<sequence length="343" mass="38053">MSLALYRKYRPANFAEVIGQEQIVSALEGALRQEKVAHAYLFSGPRGTGKTSIARIFAKRLGTADVDLYEIDGASNRGIDEIRAIRDAVRVFPFDSKYKVYIIDEVHMLTKDAFNALLKTLEEPPPHVIFILATTELHKLLDTVVSRCQTFAFKQPSEETLREVAMATAKKEGYELAPEAATLVALLGDGSFRDTLGTLQKVIGAAASKKIDYEEVRTLTGSPKRELVHALVSAIFDKQLDQALTTLRKAGRANLDMATLTKMLLHTLRTLMLLRYAPDLSAEVKKEVSKDELAFLEATLKKPYKEALSQVLLAFLDAHQALARSPIPELPLELAFVRVLGEE</sequence>
<dbReference type="CDD" id="cd00009">
    <property type="entry name" value="AAA"/>
    <property type="match status" value="1"/>
</dbReference>
<dbReference type="GO" id="GO:0003887">
    <property type="term" value="F:DNA-directed DNA polymerase activity"/>
    <property type="evidence" value="ECO:0007669"/>
    <property type="project" value="UniProtKB-KW"/>
</dbReference>
<keyword evidence="6" id="KW-0067">ATP-binding</keyword>
<gene>
    <name evidence="6 8" type="primary">dnaX</name>
    <name evidence="8" type="ORF">COV10_00330</name>
</gene>
<dbReference type="SUPFAM" id="SSF52540">
    <property type="entry name" value="P-loop containing nucleoside triphosphate hydrolases"/>
    <property type="match status" value="1"/>
</dbReference>
<dbReference type="InterPro" id="IPR008921">
    <property type="entry name" value="DNA_pol3_clamp-load_cplx_C"/>
</dbReference>
<comment type="similarity">
    <text evidence="6">Belongs to the DnaX/STICHEL family.</text>
</comment>
<dbReference type="InterPro" id="IPR050238">
    <property type="entry name" value="DNA_Rep/Repair_Clamp_Loader"/>
</dbReference>
<evidence type="ECO:0000256" key="4">
    <source>
        <dbReference type="ARBA" id="ARBA00022932"/>
    </source>
</evidence>
<keyword evidence="6" id="KW-0547">Nucleotide-binding</keyword>
<dbReference type="Proteomes" id="UP000228767">
    <property type="component" value="Unassembled WGS sequence"/>
</dbReference>
<evidence type="ECO:0000313" key="9">
    <source>
        <dbReference type="Proteomes" id="UP000228767"/>
    </source>
</evidence>
<dbReference type="InterPro" id="IPR027417">
    <property type="entry name" value="P-loop_NTPase"/>
</dbReference>
<keyword evidence="4 6" id="KW-0239">DNA-directed DNA polymerase</keyword>
<organism evidence="8 9">
    <name type="scientific">Candidatus Vogelbacteria bacterium CG10_big_fil_rev_8_21_14_0_10_51_16</name>
    <dbReference type="NCBI Taxonomy" id="1975045"/>
    <lineage>
        <taxon>Bacteria</taxon>
        <taxon>Candidatus Vogeliibacteriota</taxon>
    </lineage>
</organism>
<dbReference type="PANTHER" id="PTHR11669">
    <property type="entry name" value="REPLICATION FACTOR C / DNA POLYMERASE III GAMMA-TAU SUBUNIT"/>
    <property type="match status" value="1"/>
</dbReference>
<dbReference type="GO" id="GO:0005524">
    <property type="term" value="F:ATP binding"/>
    <property type="evidence" value="ECO:0007669"/>
    <property type="project" value="UniProtKB-KW"/>
</dbReference>
<dbReference type="GO" id="GO:0003677">
    <property type="term" value="F:DNA binding"/>
    <property type="evidence" value="ECO:0007669"/>
    <property type="project" value="InterPro"/>
</dbReference>
<keyword evidence="3 6" id="KW-0235">DNA replication</keyword>
<evidence type="ECO:0000256" key="2">
    <source>
        <dbReference type="ARBA" id="ARBA00022695"/>
    </source>
</evidence>
<evidence type="ECO:0000256" key="3">
    <source>
        <dbReference type="ARBA" id="ARBA00022705"/>
    </source>
</evidence>
<evidence type="ECO:0000259" key="7">
    <source>
        <dbReference type="SMART" id="SM00382"/>
    </source>
</evidence>
<comment type="caution">
    <text evidence="8">The sequence shown here is derived from an EMBL/GenBank/DDBJ whole genome shotgun (WGS) entry which is preliminary data.</text>
</comment>
<keyword evidence="1 6" id="KW-0808">Transferase</keyword>
<evidence type="ECO:0000256" key="1">
    <source>
        <dbReference type="ARBA" id="ARBA00022679"/>
    </source>
</evidence>
<feature type="domain" description="AAA+ ATPase" evidence="7">
    <location>
        <begin position="36"/>
        <end position="157"/>
    </location>
</feature>
<name>A0A2H0RFM5_9BACT</name>
<comment type="catalytic activity">
    <reaction evidence="5 6">
        <text>DNA(n) + a 2'-deoxyribonucleoside 5'-triphosphate = DNA(n+1) + diphosphate</text>
        <dbReference type="Rhea" id="RHEA:22508"/>
        <dbReference type="Rhea" id="RHEA-COMP:17339"/>
        <dbReference type="Rhea" id="RHEA-COMP:17340"/>
        <dbReference type="ChEBI" id="CHEBI:33019"/>
        <dbReference type="ChEBI" id="CHEBI:61560"/>
        <dbReference type="ChEBI" id="CHEBI:173112"/>
        <dbReference type="EC" id="2.7.7.7"/>
    </reaction>
</comment>
<dbReference type="NCBIfam" id="TIGR01128">
    <property type="entry name" value="holA"/>
    <property type="match status" value="1"/>
</dbReference>
<dbReference type="Pfam" id="PF13177">
    <property type="entry name" value="DNA_pol3_delta2"/>
    <property type="match status" value="2"/>
</dbReference>
<dbReference type="Pfam" id="PF12169">
    <property type="entry name" value="DNA_pol3_gamma3"/>
    <property type="match status" value="1"/>
</dbReference>
<evidence type="ECO:0000256" key="5">
    <source>
        <dbReference type="ARBA" id="ARBA00049244"/>
    </source>
</evidence>
<keyword evidence="2 6" id="KW-0548">Nucleotidyltransferase</keyword>
<dbReference type="InterPro" id="IPR003593">
    <property type="entry name" value="AAA+_ATPase"/>
</dbReference>
<comment type="subunit">
    <text evidence="6">DNA polymerase III contains a core (composed of alpha, epsilon and theta chains) that associates with a tau subunit. This core dimerizes to form the POLIII' complex. PolIII' associates with the gamma complex (composed of gamma, delta, delta', psi and chi chains) and with the beta chain to form the complete DNA polymerase III complex.</text>
</comment>
<dbReference type="InterPro" id="IPR005790">
    <property type="entry name" value="DNA_polIII_delta"/>
</dbReference>
<dbReference type="SUPFAM" id="SSF48019">
    <property type="entry name" value="post-AAA+ oligomerization domain-like"/>
    <property type="match status" value="1"/>
</dbReference>
<protein>
    <recommendedName>
        <fullName evidence="6">DNA polymerase III subunit gamma/tau</fullName>
        <ecNumber evidence="6">2.7.7.7</ecNumber>
    </recommendedName>
</protein>
<dbReference type="SMART" id="SM00382">
    <property type="entry name" value="AAA"/>
    <property type="match status" value="1"/>
</dbReference>
<dbReference type="NCBIfam" id="TIGR02397">
    <property type="entry name" value="dnaX_nterm"/>
    <property type="match status" value="1"/>
</dbReference>